<gene>
    <name evidence="1" type="ORF">ADUPG1_006983</name>
</gene>
<dbReference type="Proteomes" id="UP001057375">
    <property type="component" value="Unassembled WGS sequence"/>
</dbReference>
<evidence type="ECO:0000313" key="2">
    <source>
        <dbReference type="Proteomes" id="UP001057375"/>
    </source>
</evidence>
<evidence type="ECO:0000313" key="1">
    <source>
        <dbReference type="EMBL" id="GKT32944.1"/>
    </source>
</evidence>
<proteinExistence type="predicted"/>
<reference evidence="1" key="1">
    <citation type="submission" date="2022-03" db="EMBL/GenBank/DDBJ databases">
        <title>Draft genome sequence of Aduncisulcus paluster, a free-living microaerophilic Fornicata.</title>
        <authorList>
            <person name="Yuyama I."/>
            <person name="Kume K."/>
            <person name="Tamura T."/>
            <person name="Inagaki Y."/>
            <person name="Hashimoto T."/>
        </authorList>
    </citation>
    <scope>NUCLEOTIDE SEQUENCE</scope>
    <source>
        <strain evidence="1">NY0171</strain>
    </source>
</reference>
<protein>
    <submittedName>
        <fullName evidence="1">Uncharacterized protein</fullName>
    </submittedName>
</protein>
<organism evidence="1 2">
    <name type="scientific">Aduncisulcus paluster</name>
    <dbReference type="NCBI Taxonomy" id="2918883"/>
    <lineage>
        <taxon>Eukaryota</taxon>
        <taxon>Metamonada</taxon>
        <taxon>Carpediemonas-like organisms</taxon>
        <taxon>Aduncisulcus</taxon>
    </lineage>
</organism>
<dbReference type="EMBL" id="BQXS01010092">
    <property type="protein sequence ID" value="GKT32944.1"/>
    <property type="molecule type" value="Genomic_DNA"/>
</dbReference>
<keyword evidence="2" id="KW-1185">Reference proteome</keyword>
<name>A0ABQ5KK99_9EUKA</name>
<comment type="caution">
    <text evidence="1">The sequence shown here is derived from an EMBL/GenBank/DDBJ whole genome shotgun (WGS) entry which is preliminary data.</text>
</comment>
<accession>A0ABQ5KK99</accession>
<sequence>MYPHSTHSLRLLFQKNNHFHLYEDKALAFRRFGSIHSLSVIHTEDYLEHMLVWNSNNPTTAEWWPVNYVLDPWSDYMIADTDNDVTYGTSDIISRIKPSFQAPPIENGDLHHAFISTVKETDHLLEHDIGVLSVSRFK</sequence>